<dbReference type="EMBL" id="JAEVHL010000068">
    <property type="protein sequence ID" value="MBM0276741.1"/>
    <property type="molecule type" value="Genomic_DNA"/>
</dbReference>
<protein>
    <submittedName>
        <fullName evidence="1">Uncharacterized protein</fullName>
    </submittedName>
</protein>
<proteinExistence type="predicted"/>
<comment type="caution">
    <text evidence="1">The sequence shown here is derived from an EMBL/GenBank/DDBJ whole genome shotgun (WGS) entry which is preliminary data.</text>
</comment>
<dbReference type="Proteomes" id="UP000622245">
    <property type="component" value="Unassembled WGS sequence"/>
</dbReference>
<keyword evidence="2" id="KW-1185">Reference proteome</keyword>
<accession>A0ABS1YH62</accession>
<dbReference type="RefSeq" id="WP_203149198.1">
    <property type="nucleotide sequence ID" value="NZ_JAEVHL010000068.1"/>
</dbReference>
<evidence type="ECO:0000313" key="2">
    <source>
        <dbReference type="Proteomes" id="UP000622245"/>
    </source>
</evidence>
<gene>
    <name evidence="1" type="ORF">JM949_15620</name>
</gene>
<reference evidence="1 2" key="1">
    <citation type="submission" date="2021-01" db="EMBL/GenBank/DDBJ databases">
        <title>Draft genome sequence of Micromonospora sp. strain STR1s_6.</title>
        <authorList>
            <person name="Karlyshev A."/>
            <person name="Jawad R."/>
        </authorList>
    </citation>
    <scope>NUCLEOTIDE SEQUENCE [LARGE SCALE GENOMIC DNA]</scope>
    <source>
        <strain evidence="1 2">STR1S-6</strain>
    </source>
</reference>
<evidence type="ECO:0000313" key="1">
    <source>
        <dbReference type="EMBL" id="MBM0276741.1"/>
    </source>
</evidence>
<sequence>MFEFLQKVSDRRTVFPFLSPDGEGGVLAEWHARKQRIEIEVDGEGNALFYASDQDGHEVLTGEVSPQSEHKLRRLLLDLSVRVGLENPTWRALFAR</sequence>
<organism evidence="1 2">
    <name type="scientific">Micromonospora tarensis</name>
    <dbReference type="NCBI Taxonomy" id="2806100"/>
    <lineage>
        <taxon>Bacteria</taxon>
        <taxon>Bacillati</taxon>
        <taxon>Actinomycetota</taxon>
        <taxon>Actinomycetes</taxon>
        <taxon>Micromonosporales</taxon>
        <taxon>Micromonosporaceae</taxon>
        <taxon>Micromonospora</taxon>
    </lineage>
</organism>
<name>A0ABS1YH62_9ACTN</name>